<keyword evidence="3" id="KW-1185">Reference proteome</keyword>
<reference evidence="2 3" key="1">
    <citation type="submission" date="2019-01" db="EMBL/GenBank/DDBJ databases">
        <title>Pseudoxanthomonas composti sp. nov., isolated from compost.</title>
        <authorList>
            <person name="Yang G."/>
        </authorList>
    </citation>
    <scope>NUCLEOTIDE SEQUENCE [LARGE SCALE GENOMIC DNA]</scope>
    <source>
        <strain evidence="2 3">GSS15</strain>
    </source>
</reference>
<proteinExistence type="predicted"/>
<protein>
    <submittedName>
        <fullName evidence="2">Uncharacterized protein</fullName>
    </submittedName>
</protein>
<feature type="compositionally biased region" description="Basic residues" evidence="1">
    <location>
        <begin position="328"/>
        <end position="337"/>
    </location>
</feature>
<dbReference type="Proteomes" id="UP000289784">
    <property type="component" value="Unassembled WGS sequence"/>
</dbReference>
<dbReference type="OrthoDB" id="5971789at2"/>
<accession>A0A4V1N0Q2</accession>
<dbReference type="AlphaFoldDB" id="A0A4V1N0Q2"/>
<gene>
    <name evidence="2" type="ORF">EPA99_17205</name>
</gene>
<evidence type="ECO:0000313" key="2">
    <source>
        <dbReference type="EMBL" id="RXR00342.1"/>
    </source>
</evidence>
<dbReference type="EMBL" id="SAWZ01000012">
    <property type="protein sequence ID" value="RXR00342.1"/>
    <property type="molecule type" value="Genomic_DNA"/>
</dbReference>
<evidence type="ECO:0000313" key="3">
    <source>
        <dbReference type="Proteomes" id="UP000289784"/>
    </source>
</evidence>
<evidence type="ECO:0000256" key="1">
    <source>
        <dbReference type="SAM" id="MobiDB-lite"/>
    </source>
</evidence>
<comment type="caution">
    <text evidence="2">The sequence shown here is derived from an EMBL/GenBank/DDBJ whole genome shotgun (WGS) entry which is preliminary data.</text>
</comment>
<organism evidence="2 3">
    <name type="scientific">Pseudoxanthomonas composti</name>
    <dbReference type="NCBI Taxonomy" id="2137479"/>
    <lineage>
        <taxon>Bacteria</taxon>
        <taxon>Pseudomonadati</taxon>
        <taxon>Pseudomonadota</taxon>
        <taxon>Gammaproteobacteria</taxon>
        <taxon>Lysobacterales</taxon>
        <taxon>Lysobacteraceae</taxon>
        <taxon>Pseudoxanthomonas</taxon>
    </lineage>
</organism>
<sequence>MPGRLLDIAMLNQRQPGTPASQLIPAGMDMGDALPLLPPEVPPSKSESVPGKEEDVEVTIRQYWGCGDQVRPGQPKQITIKASQGQVQTQGELARGLFVPDRDVHEDARYALWPNQRNRARVSERSSLVGQHRITGAGVPESLQFQLDRNADFMPKLMLEARGSLADSIQLQWPAVERARGYFLFASGAQDPRTLVMWSSAEVPGAGPELLDYLGGGNIERWLAQKVLLPTTTTRCAIPQGIFKSQGGQRDRTGVASLSMIAYGPETNLVWPPKPADPKLPWHPEWNVRVRTKSTSTAMLGMDLTDASSTETPEADAPPKEEESGTKKLLRGLLRKL</sequence>
<name>A0A4V1N0Q2_9GAMM</name>
<feature type="region of interest" description="Disordered" evidence="1">
    <location>
        <begin position="304"/>
        <end position="337"/>
    </location>
</feature>
<feature type="compositionally biased region" description="Basic and acidic residues" evidence="1">
    <location>
        <begin position="317"/>
        <end position="326"/>
    </location>
</feature>